<accession>A0A437JYR3</accession>
<evidence type="ECO:0000313" key="3">
    <source>
        <dbReference type="Proteomes" id="UP000288178"/>
    </source>
</evidence>
<name>A0A437JYR3_9BURK</name>
<dbReference type="RefSeq" id="WP_128198176.1">
    <property type="nucleotide sequence ID" value="NZ_SACT01000002.1"/>
</dbReference>
<gene>
    <name evidence="2" type="ORF">ENE75_10360</name>
</gene>
<sequence>MPISRHHRTPLALSLIAAATLAACGGSGKDTPPPPAATLLQGTAAIGAPMAGASITVVDSDPATADPAAVTADADGRFSIDVSGLVAPLLLRASGTVDGEPVQHSAVVPSVTANQTGTANVTPLTTAIAALAAPGADPAALADPATLAGAAEAATAATTMLLATLATDSGTAALLPAGFDPLSTAFAADGTGADALLHRIAVAVGDGGVTLRNLAAAAGDGGAAPPVVLTADTTEAPTLPASVPADNLPSAADLATLGARWETCLALPVAERVTLDAEGQVTAVAETCRITVADWRSQGRSYAADVGQNVLAEGLLTGARVGAGSVVLALPPLAITDPKVFKHPYCNDSPCVIARWPMVTASGQPTSSEWVLGKVDGQWAFVGNQRPYNAYVQTRLKRKLNVNRAGAEAPDASYFLQDRYETVLRLIFDLSTGDTSDVRAVRWTGPGLPAAGVTMFRSQRCGTDDRMAMGYQNGSTRVIGGPDDGLRQWWTTGSASEFVLGAARLDGTALALPVPQADATAVRNQDFSPTAFGDLTTTVPDWAQYQLEIFRYSSASDEPDEVLLLRTGPGAENPSAGVQAVWPDLDPTIAEAMLKPGAPEVMDTDSVLRWTIPAGHYVSSGYLFGQDFATLSNGQDAAASYSLRGRVDYEPAAYGDTSAPAWRLASPVAGTALSPNTENSGSNPNPRCDVAKVPALTERTSDYREIGLMVRAGDRKVRQGVWFWDN</sequence>
<dbReference type="EMBL" id="SACT01000002">
    <property type="protein sequence ID" value="RVT52804.1"/>
    <property type="molecule type" value="Genomic_DNA"/>
</dbReference>
<dbReference type="PROSITE" id="PS51257">
    <property type="entry name" value="PROKAR_LIPOPROTEIN"/>
    <property type="match status" value="1"/>
</dbReference>
<evidence type="ECO:0000256" key="1">
    <source>
        <dbReference type="SAM" id="SignalP"/>
    </source>
</evidence>
<keyword evidence="1" id="KW-0732">Signal</keyword>
<keyword evidence="3" id="KW-1185">Reference proteome</keyword>
<organism evidence="2 3">
    <name type="scientific">Rubrivivax albus</name>
    <dbReference type="NCBI Taxonomy" id="2499835"/>
    <lineage>
        <taxon>Bacteria</taxon>
        <taxon>Pseudomonadati</taxon>
        <taxon>Pseudomonadota</taxon>
        <taxon>Betaproteobacteria</taxon>
        <taxon>Burkholderiales</taxon>
        <taxon>Sphaerotilaceae</taxon>
        <taxon>Rubrivivax</taxon>
    </lineage>
</organism>
<evidence type="ECO:0008006" key="4">
    <source>
        <dbReference type="Google" id="ProtNLM"/>
    </source>
</evidence>
<protein>
    <recommendedName>
        <fullName evidence="4">Carboxypeptidase regulatory-like domain-containing protein</fullName>
    </recommendedName>
</protein>
<feature type="chain" id="PRO_5018983107" description="Carboxypeptidase regulatory-like domain-containing protein" evidence="1">
    <location>
        <begin position="23"/>
        <end position="726"/>
    </location>
</feature>
<dbReference type="OrthoDB" id="5619888at2"/>
<evidence type="ECO:0000313" key="2">
    <source>
        <dbReference type="EMBL" id="RVT52804.1"/>
    </source>
</evidence>
<feature type="signal peptide" evidence="1">
    <location>
        <begin position="1"/>
        <end position="22"/>
    </location>
</feature>
<dbReference type="AlphaFoldDB" id="A0A437JYR3"/>
<comment type="caution">
    <text evidence="2">The sequence shown here is derived from an EMBL/GenBank/DDBJ whole genome shotgun (WGS) entry which is preliminary data.</text>
</comment>
<reference evidence="2 3" key="1">
    <citation type="submission" date="2019-01" db="EMBL/GenBank/DDBJ databases">
        <authorList>
            <person name="Chen W.-M."/>
        </authorList>
    </citation>
    <scope>NUCLEOTIDE SEQUENCE [LARGE SCALE GENOMIC DNA]</scope>
    <source>
        <strain evidence="2 3">ICH-3</strain>
    </source>
</reference>
<proteinExistence type="predicted"/>
<dbReference type="Proteomes" id="UP000288178">
    <property type="component" value="Unassembled WGS sequence"/>
</dbReference>